<dbReference type="STRING" id="1867952.MTBPR1_80203"/>
<reference evidence="1 2" key="1">
    <citation type="submission" date="2016-07" db="EMBL/GenBank/DDBJ databases">
        <authorList>
            <person name="Lefevre C.T."/>
        </authorList>
    </citation>
    <scope>NUCLEOTIDE SEQUENCE [LARGE SCALE GENOMIC DNA]</scope>
    <source>
        <strain evidence="1">PR1</strain>
    </source>
</reference>
<dbReference type="Gene3D" id="3.60.21.10">
    <property type="match status" value="1"/>
</dbReference>
<dbReference type="PANTHER" id="PTHR37844">
    <property type="entry name" value="SER/THR PROTEIN PHOSPHATASE SUPERFAMILY (AFU_ORTHOLOGUE AFUA_1G14840)"/>
    <property type="match status" value="1"/>
</dbReference>
<organism evidence="1 2">
    <name type="scientific">Candidatus Terasakiella magnetica</name>
    <dbReference type="NCBI Taxonomy" id="1867952"/>
    <lineage>
        <taxon>Bacteria</taxon>
        <taxon>Pseudomonadati</taxon>
        <taxon>Pseudomonadota</taxon>
        <taxon>Alphaproteobacteria</taxon>
        <taxon>Rhodospirillales</taxon>
        <taxon>Terasakiellaceae</taxon>
        <taxon>Terasakiella</taxon>
    </lineage>
</organism>
<dbReference type="SUPFAM" id="SSF56300">
    <property type="entry name" value="Metallo-dependent phosphatases"/>
    <property type="match status" value="1"/>
</dbReference>
<gene>
    <name evidence="1" type="ORF">MTBPR1_80203</name>
</gene>
<accession>A0A1C3RLW9</accession>
<dbReference type="Proteomes" id="UP000231658">
    <property type="component" value="Unassembled WGS sequence"/>
</dbReference>
<dbReference type="EMBL" id="FLYE01000047">
    <property type="protein sequence ID" value="SCA58149.1"/>
    <property type="molecule type" value="Genomic_DNA"/>
</dbReference>
<sequence length="268" mass="30963">MKVLAVSDLHLETRTSESKPLEFDAQGADLLILAGDIDEGERGFLWAVRMAERYNLPTVYINGNHEYWGSGLHLKDLLANKAESYRERGIPIWFLERDIAYIPVNEHMVRVLGATLWSDFALNGEDGQDEAMKIAGQHMPDYRHIRTHPWKVWQKLTPKDTLEMCEETIHWMWEEAIHPYEHGPTIFVTHNAPSFQSVHDEHNGHVLSPVFSSNFEELIDFAHVSLWVHGHVHHSVDYVIHDTRVVCNPHGYFGNENTDYDGHKLIEI</sequence>
<keyword evidence="2" id="KW-1185">Reference proteome</keyword>
<protein>
    <submittedName>
        <fullName evidence="1">Metallophosphoesterase</fullName>
    </submittedName>
</protein>
<evidence type="ECO:0000313" key="1">
    <source>
        <dbReference type="EMBL" id="SCA58149.1"/>
    </source>
</evidence>
<dbReference type="AlphaFoldDB" id="A0A1C3RLW9"/>
<proteinExistence type="predicted"/>
<dbReference type="PANTHER" id="PTHR37844:SF2">
    <property type="entry name" value="SER_THR PROTEIN PHOSPHATASE SUPERFAMILY (AFU_ORTHOLOGUE AFUA_1G14840)"/>
    <property type="match status" value="1"/>
</dbReference>
<dbReference type="RefSeq" id="WP_069190142.1">
    <property type="nucleotide sequence ID" value="NZ_FLYE01000047.1"/>
</dbReference>
<name>A0A1C3RLW9_9PROT</name>
<dbReference type="InterPro" id="IPR029052">
    <property type="entry name" value="Metallo-depent_PP-like"/>
</dbReference>
<evidence type="ECO:0000313" key="2">
    <source>
        <dbReference type="Proteomes" id="UP000231658"/>
    </source>
</evidence>